<feature type="compositionally biased region" description="Basic and acidic residues" evidence="1">
    <location>
        <begin position="215"/>
        <end position="227"/>
    </location>
</feature>
<reference evidence="2 3" key="1">
    <citation type="submission" date="2019-09" db="EMBL/GenBank/DDBJ databases">
        <title>A chromosome-level genome assembly of the Chinese tupelo Nyssa sinensis.</title>
        <authorList>
            <person name="Yang X."/>
            <person name="Kang M."/>
            <person name="Yang Y."/>
            <person name="Xiong H."/>
            <person name="Wang M."/>
            <person name="Zhang Z."/>
            <person name="Wang Z."/>
            <person name="Wu H."/>
            <person name="Ma T."/>
            <person name="Liu J."/>
            <person name="Xi Z."/>
        </authorList>
    </citation>
    <scope>NUCLEOTIDE SEQUENCE [LARGE SCALE GENOMIC DNA]</scope>
    <source>
        <strain evidence="2">J267</strain>
        <tissue evidence="2">Leaf</tissue>
    </source>
</reference>
<feature type="compositionally biased region" description="Basic and acidic residues" evidence="1">
    <location>
        <begin position="17"/>
        <end position="28"/>
    </location>
</feature>
<feature type="region of interest" description="Disordered" evidence="1">
    <location>
        <begin position="153"/>
        <end position="227"/>
    </location>
</feature>
<evidence type="ECO:0000313" key="3">
    <source>
        <dbReference type="Proteomes" id="UP000325577"/>
    </source>
</evidence>
<organism evidence="2 3">
    <name type="scientific">Nyssa sinensis</name>
    <dbReference type="NCBI Taxonomy" id="561372"/>
    <lineage>
        <taxon>Eukaryota</taxon>
        <taxon>Viridiplantae</taxon>
        <taxon>Streptophyta</taxon>
        <taxon>Embryophyta</taxon>
        <taxon>Tracheophyta</taxon>
        <taxon>Spermatophyta</taxon>
        <taxon>Magnoliopsida</taxon>
        <taxon>eudicotyledons</taxon>
        <taxon>Gunneridae</taxon>
        <taxon>Pentapetalae</taxon>
        <taxon>asterids</taxon>
        <taxon>Cornales</taxon>
        <taxon>Nyssaceae</taxon>
        <taxon>Nyssa</taxon>
    </lineage>
</organism>
<sequence length="247" mass="27400">MVVPGTHAPRARRIARRNPDKGLRPPDKRVRHYERRSHGRWLSVRRNNPEPFRRRGFEGLSNAFYDGPQGLGQFQKQKDFSNGLGPSIIQGVNFNGLSKKHYMLAQRNGGDIRGHGLVQHEPNSGRFSVLRESPSAHARSFNGLPKERIRLAQKKGGAKGGPRPAHMEPRSEHISAPGVASTAHLQTSKQNPTTTADPGTSSQFIPSSSVAEVATEQREAAACDPSDVHRRLETVDVNKKLELRHDQ</sequence>
<keyword evidence="3" id="KW-1185">Reference proteome</keyword>
<proteinExistence type="predicted"/>
<name>A0A5J5C976_9ASTE</name>
<dbReference type="AlphaFoldDB" id="A0A5J5C976"/>
<dbReference type="EMBL" id="CM018031">
    <property type="protein sequence ID" value="KAA8550602.1"/>
    <property type="molecule type" value="Genomic_DNA"/>
</dbReference>
<protein>
    <submittedName>
        <fullName evidence="2">Uncharacterized protein</fullName>
    </submittedName>
</protein>
<feature type="region of interest" description="Disordered" evidence="1">
    <location>
        <begin position="1"/>
        <end position="37"/>
    </location>
</feature>
<dbReference type="Proteomes" id="UP000325577">
    <property type="component" value="Linkage Group LG0"/>
</dbReference>
<gene>
    <name evidence="2" type="ORF">F0562_002287</name>
</gene>
<evidence type="ECO:0000256" key="1">
    <source>
        <dbReference type="SAM" id="MobiDB-lite"/>
    </source>
</evidence>
<accession>A0A5J5C976</accession>
<evidence type="ECO:0000313" key="2">
    <source>
        <dbReference type="EMBL" id="KAA8550602.1"/>
    </source>
</evidence>
<feature type="compositionally biased region" description="Polar residues" evidence="1">
    <location>
        <begin position="183"/>
        <end position="210"/>
    </location>
</feature>